<evidence type="ECO:0000256" key="2">
    <source>
        <dbReference type="ARBA" id="ARBA00023012"/>
    </source>
</evidence>
<dbReference type="FunFam" id="1.10.10.10:FF:000005">
    <property type="entry name" value="Two-component system response regulator"/>
    <property type="match status" value="1"/>
</dbReference>
<dbReference type="PANTHER" id="PTHR48111">
    <property type="entry name" value="REGULATOR OF RPOS"/>
    <property type="match status" value="1"/>
</dbReference>
<dbReference type="InterPro" id="IPR001867">
    <property type="entry name" value="OmpR/PhoB-type_DNA-bd"/>
</dbReference>
<feature type="DNA-binding region" description="OmpR/PhoB-type" evidence="7">
    <location>
        <begin position="124"/>
        <end position="222"/>
    </location>
</feature>
<dbReference type="Gene3D" id="3.40.50.2300">
    <property type="match status" value="1"/>
</dbReference>
<dbReference type="SUPFAM" id="SSF52172">
    <property type="entry name" value="CheY-like"/>
    <property type="match status" value="1"/>
</dbReference>
<dbReference type="SMART" id="SM00448">
    <property type="entry name" value="REC"/>
    <property type="match status" value="1"/>
</dbReference>
<dbReference type="FunFam" id="3.40.50.2300:FF:000002">
    <property type="entry name" value="DNA-binding response regulator PhoP"/>
    <property type="match status" value="1"/>
</dbReference>
<reference evidence="10 11" key="1">
    <citation type="journal article" date="2015" name="Genome Announc.">
        <title>Complete Genome Sequence of Pelosinus fermentans JBW45, a Member of a Remarkably Competitive Group of Negativicutes in the Firmicutes Phylum.</title>
        <authorList>
            <person name="De Leon K.B."/>
            <person name="Utturkar S.M."/>
            <person name="Camilleri L.B."/>
            <person name="Elias D.A."/>
            <person name="Arkin A.P."/>
            <person name="Fields M.W."/>
            <person name="Brown S.D."/>
            <person name="Wall J.D."/>
        </authorList>
    </citation>
    <scope>NUCLEOTIDE SEQUENCE [LARGE SCALE GENOMIC DNA]</scope>
    <source>
        <strain evidence="10 11">JBW45</strain>
    </source>
</reference>
<dbReference type="InterPro" id="IPR039420">
    <property type="entry name" value="WalR-like"/>
</dbReference>
<dbReference type="Pfam" id="PF00486">
    <property type="entry name" value="Trans_reg_C"/>
    <property type="match status" value="1"/>
</dbReference>
<dbReference type="HOGENOM" id="CLU_000445_30_1_9"/>
<feature type="domain" description="Response regulatory" evidence="8">
    <location>
        <begin position="2"/>
        <end position="116"/>
    </location>
</feature>
<dbReference type="STRING" id="1192197.JBW_04385"/>
<dbReference type="OrthoDB" id="25887at2"/>
<evidence type="ECO:0000256" key="5">
    <source>
        <dbReference type="ARBA" id="ARBA00023163"/>
    </source>
</evidence>
<dbReference type="GO" id="GO:0000976">
    <property type="term" value="F:transcription cis-regulatory region binding"/>
    <property type="evidence" value="ECO:0007669"/>
    <property type="project" value="TreeGrafter"/>
</dbReference>
<dbReference type="GO" id="GO:0000156">
    <property type="term" value="F:phosphorelay response regulator activity"/>
    <property type="evidence" value="ECO:0007669"/>
    <property type="project" value="TreeGrafter"/>
</dbReference>
<dbReference type="Gene3D" id="1.10.10.10">
    <property type="entry name" value="Winged helix-like DNA-binding domain superfamily/Winged helix DNA-binding domain"/>
    <property type="match status" value="1"/>
</dbReference>
<dbReference type="GO" id="GO:0005829">
    <property type="term" value="C:cytosol"/>
    <property type="evidence" value="ECO:0007669"/>
    <property type="project" value="TreeGrafter"/>
</dbReference>
<feature type="modified residue" description="4-aspartylphosphate" evidence="6">
    <location>
        <position position="51"/>
    </location>
</feature>
<keyword evidence="5" id="KW-0804">Transcription</keyword>
<evidence type="ECO:0000256" key="6">
    <source>
        <dbReference type="PROSITE-ProRule" id="PRU00169"/>
    </source>
</evidence>
<dbReference type="AlphaFoldDB" id="I9NPY8"/>
<evidence type="ECO:0000259" key="9">
    <source>
        <dbReference type="PROSITE" id="PS51755"/>
    </source>
</evidence>
<sequence>MRVLIVEDEKDLRILLKKRLTQSGYGVDTAGDGLEASYYLETTTYDVVILDWMLPKLDGISLLKKLRRQKESPPVLLLTAKDSIENRVEGLDAGADDYLIKPFAFEELLARLRVLVRRQTDIQCDTISVADLIVNFSTRKVIRGGKQIILSGREFAILEYMLHNKGIILSRDKIEQHIWSYDFEGASNVVNVYIRYLRQKIDDGFEQKLIHTVRGSGYVLQENL</sequence>
<evidence type="ECO:0000259" key="8">
    <source>
        <dbReference type="PROSITE" id="PS50110"/>
    </source>
</evidence>
<organism evidence="10 11">
    <name type="scientific">Pelosinus fermentans JBW45</name>
    <dbReference type="NCBI Taxonomy" id="1192197"/>
    <lineage>
        <taxon>Bacteria</taxon>
        <taxon>Bacillati</taxon>
        <taxon>Bacillota</taxon>
        <taxon>Negativicutes</taxon>
        <taxon>Selenomonadales</taxon>
        <taxon>Sporomusaceae</taxon>
        <taxon>Pelosinus</taxon>
    </lineage>
</organism>
<gene>
    <name evidence="10" type="ORF">JBW_04385</name>
</gene>
<dbReference type="InterPro" id="IPR011006">
    <property type="entry name" value="CheY-like_superfamily"/>
</dbReference>
<proteinExistence type="predicted"/>
<evidence type="ECO:0000313" key="10">
    <source>
        <dbReference type="EMBL" id="AJQ29716.1"/>
    </source>
</evidence>
<name>I9NPY8_9FIRM</name>
<dbReference type="CDD" id="cd00383">
    <property type="entry name" value="trans_reg_C"/>
    <property type="match status" value="1"/>
</dbReference>
<dbReference type="PANTHER" id="PTHR48111:SF22">
    <property type="entry name" value="REGULATOR OF RPOS"/>
    <property type="match status" value="1"/>
</dbReference>
<reference evidence="11" key="2">
    <citation type="submission" date="2015-02" db="EMBL/GenBank/DDBJ databases">
        <title>Complete Genome Sequence of Pelosinus fermentans JBW45.</title>
        <authorList>
            <person name="De Leon K.B."/>
            <person name="Utturkar S.M."/>
            <person name="Camilleri L.B."/>
            <person name="Arkin A.P."/>
            <person name="Fields M.W."/>
            <person name="Brown S.D."/>
            <person name="Wall J.D."/>
        </authorList>
    </citation>
    <scope>NUCLEOTIDE SEQUENCE [LARGE SCALE GENOMIC DNA]</scope>
    <source>
        <strain evidence="11">JBW45</strain>
    </source>
</reference>
<dbReference type="PROSITE" id="PS51755">
    <property type="entry name" value="OMPR_PHOB"/>
    <property type="match status" value="1"/>
</dbReference>
<dbReference type="PROSITE" id="PS50110">
    <property type="entry name" value="RESPONSE_REGULATORY"/>
    <property type="match status" value="1"/>
</dbReference>
<evidence type="ECO:0000256" key="3">
    <source>
        <dbReference type="ARBA" id="ARBA00023015"/>
    </source>
</evidence>
<evidence type="ECO:0000256" key="7">
    <source>
        <dbReference type="PROSITE-ProRule" id="PRU01091"/>
    </source>
</evidence>
<dbReference type="Pfam" id="PF00072">
    <property type="entry name" value="Response_reg"/>
    <property type="match status" value="1"/>
</dbReference>
<evidence type="ECO:0000256" key="1">
    <source>
        <dbReference type="ARBA" id="ARBA00022553"/>
    </source>
</evidence>
<dbReference type="Gene3D" id="6.10.250.690">
    <property type="match status" value="1"/>
</dbReference>
<keyword evidence="1 6" id="KW-0597">Phosphoprotein</keyword>
<dbReference type="GO" id="GO:0006355">
    <property type="term" value="P:regulation of DNA-templated transcription"/>
    <property type="evidence" value="ECO:0007669"/>
    <property type="project" value="InterPro"/>
</dbReference>
<keyword evidence="3" id="KW-0805">Transcription regulation</keyword>
<dbReference type="InterPro" id="IPR001789">
    <property type="entry name" value="Sig_transdc_resp-reg_receiver"/>
</dbReference>
<dbReference type="Proteomes" id="UP000005361">
    <property type="component" value="Chromosome"/>
</dbReference>
<accession>I9NPY8</accession>
<evidence type="ECO:0000313" key="11">
    <source>
        <dbReference type="Proteomes" id="UP000005361"/>
    </source>
</evidence>
<keyword evidence="2" id="KW-0902">Two-component regulatory system</keyword>
<dbReference type="InterPro" id="IPR036388">
    <property type="entry name" value="WH-like_DNA-bd_sf"/>
</dbReference>
<dbReference type="SMART" id="SM00862">
    <property type="entry name" value="Trans_reg_C"/>
    <property type="match status" value="1"/>
</dbReference>
<feature type="domain" description="OmpR/PhoB-type" evidence="9">
    <location>
        <begin position="124"/>
        <end position="222"/>
    </location>
</feature>
<keyword evidence="4 7" id="KW-0238">DNA-binding</keyword>
<dbReference type="KEGG" id="pft:JBW_04385"/>
<dbReference type="GO" id="GO:0032993">
    <property type="term" value="C:protein-DNA complex"/>
    <property type="evidence" value="ECO:0007669"/>
    <property type="project" value="TreeGrafter"/>
</dbReference>
<evidence type="ECO:0000256" key="4">
    <source>
        <dbReference type="ARBA" id="ARBA00023125"/>
    </source>
</evidence>
<dbReference type="RefSeq" id="WP_007958053.1">
    <property type="nucleotide sequence ID" value="NZ_CP010978.1"/>
</dbReference>
<protein>
    <submittedName>
        <fullName evidence="10">Two component transcriptional regulator, winged helix family</fullName>
    </submittedName>
</protein>
<dbReference type="EMBL" id="CP010978">
    <property type="protein sequence ID" value="AJQ29716.1"/>
    <property type="molecule type" value="Genomic_DNA"/>
</dbReference>